<comment type="caution">
    <text evidence="1">The sequence shown here is derived from an EMBL/GenBank/DDBJ whole genome shotgun (WGS) entry which is preliminary data.</text>
</comment>
<evidence type="ECO:0000313" key="1">
    <source>
        <dbReference type="EMBL" id="KAJ0028720.1"/>
    </source>
</evidence>
<proteinExistence type="predicted"/>
<sequence length="203" mass="22679">MHFLYIFFFVLAICAYILYNKCTNVEDFDGMQKTSSIGSGIGVGSTVKISFCSSCSHRGHAVTMKNMLEAAFPGIHIVLGNHPPPLLQRLLSKVITTFQVGVIVIIMGGEHIFPQLGYITPPPWYYSLRANRYGTIASTWFFGNFIHSYLQSSGAFEVFCNGDLIFSKLMEYRFPSEFELRELVIRKLANLGVVGGLGRGIWS</sequence>
<protein>
    <submittedName>
        <fullName evidence="1">Uncharacterized protein</fullName>
    </submittedName>
</protein>
<keyword evidence="2" id="KW-1185">Reference proteome</keyword>
<evidence type="ECO:0000313" key="2">
    <source>
        <dbReference type="Proteomes" id="UP001163603"/>
    </source>
</evidence>
<gene>
    <name evidence="1" type="ORF">Pint_34862</name>
</gene>
<name>A0ACC0Y4S7_9ROSI</name>
<dbReference type="Proteomes" id="UP001163603">
    <property type="component" value="Chromosome 9"/>
</dbReference>
<reference evidence="2" key="1">
    <citation type="journal article" date="2023" name="G3 (Bethesda)">
        <title>Genome assembly and association tests identify interacting loci associated with vigor, precocity, and sex in interspecific pistachio rootstocks.</title>
        <authorList>
            <person name="Palmer W."/>
            <person name="Jacygrad E."/>
            <person name="Sagayaradj S."/>
            <person name="Cavanaugh K."/>
            <person name="Han R."/>
            <person name="Bertier L."/>
            <person name="Beede B."/>
            <person name="Kafkas S."/>
            <person name="Golino D."/>
            <person name="Preece J."/>
            <person name="Michelmore R."/>
        </authorList>
    </citation>
    <scope>NUCLEOTIDE SEQUENCE [LARGE SCALE GENOMIC DNA]</scope>
</reference>
<dbReference type="EMBL" id="CM047744">
    <property type="protein sequence ID" value="KAJ0028720.1"/>
    <property type="molecule type" value="Genomic_DNA"/>
</dbReference>
<organism evidence="1 2">
    <name type="scientific">Pistacia integerrima</name>
    <dbReference type="NCBI Taxonomy" id="434235"/>
    <lineage>
        <taxon>Eukaryota</taxon>
        <taxon>Viridiplantae</taxon>
        <taxon>Streptophyta</taxon>
        <taxon>Embryophyta</taxon>
        <taxon>Tracheophyta</taxon>
        <taxon>Spermatophyta</taxon>
        <taxon>Magnoliopsida</taxon>
        <taxon>eudicotyledons</taxon>
        <taxon>Gunneridae</taxon>
        <taxon>Pentapetalae</taxon>
        <taxon>rosids</taxon>
        <taxon>malvids</taxon>
        <taxon>Sapindales</taxon>
        <taxon>Anacardiaceae</taxon>
        <taxon>Pistacia</taxon>
    </lineage>
</organism>
<accession>A0ACC0Y4S7</accession>